<sequence>MCVSLSLSFSLSLARSCNQRLALRASPSRPCVLGNILFCHPAAPGASRGQSKLSRPVWILRRRKPSRWVDGMLRADGGIDSRID</sequence>
<reference evidence="1" key="1">
    <citation type="submission" date="2021-06" db="EMBL/GenBank/DDBJ databases">
        <title>Comparative genomics, transcriptomics and evolutionary studies reveal genomic signatures of adaptation to plant cell wall in hemibiotrophic fungi.</title>
        <authorList>
            <consortium name="DOE Joint Genome Institute"/>
            <person name="Baroncelli R."/>
            <person name="Diaz J.F."/>
            <person name="Benocci T."/>
            <person name="Peng M."/>
            <person name="Battaglia E."/>
            <person name="Haridas S."/>
            <person name="Andreopoulos W."/>
            <person name="Labutti K."/>
            <person name="Pangilinan J."/>
            <person name="Floch G.L."/>
            <person name="Makela M.R."/>
            <person name="Henrissat B."/>
            <person name="Grigoriev I.V."/>
            <person name="Crouch J.A."/>
            <person name="De Vries R.P."/>
            <person name="Sukno S.A."/>
            <person name="Thon M.R."/>
        </authorList>
    </citation>
    <scope>NUCLEOTIDE SEQUENCE</scope>
    <source>
        <strain evidence="1">CBS 125086</strain>
    </source>
</reference>
<accession>A0AAD8UZN8</accession>
<dbReference type="RefSeq" id="XP_060410594.1">
    <property type="nucleotide sequence ID" value="XM_060558632.1"/>
</dbReference>
<evidence type="ECO:0000313" key="2">
    <source>
        <dbReference type="Proteomes" id="UP001230504"/>
    </source>
</evidence>
<evidence type="ECO:0000313" key="1">
    <source>
        <dbReference type="EMBL" id="KAK1579470.1"/>
    </source>
</evidence>
<dbReference type="AlphaFoldDB" id="A0AAD8UZN8"/>
<dbReference type="GeneID" id="85442872"/>
<dbReference type="Proteomes" id="UP001230504">
    <property type="component" value="Unassembled WGS sequence"/>
</dbReference>
<organism evidence="1 2">
    <name type="scientific">Colletotrichum navitas</name>
    <dbReference type="NCBI Taxonomy" id="681940"/>
    <lineage>
        <taxon>Eukaryota</taxon>
        <taxon>Fungi</taxon>
        <taxon>Dikarya</taxon>
        <taxon>Ascomycota</taxon>
        <taxon>Pezizomycotina</taxon>
        <taxon>Sordariomycetes</taxon>
        <taxon>Hypocreomycetidae</taxon>
        <taxon>Glomerellales</taxon>
        <taxon>Glomerellaceae</taxon>
        <taxon>Colletotrichum</taxon>
        <taxon>Colletotrichum graminicola species complex</taxon>
    </lineage>
</organism>
<name>A0AAD8UZN8_9PEZI</name>
<proteinExistence type="predicted"/>
<protein>
    <submittedName>
        <fullName evidence="1">Uncharacterized protein</fullName>
    </submittedName>
</protein>
<dbReference type="EMBL" id="JAHLJV010000066">
    <property type="protein sequence ID" value="KAK1579470.1"/>
    <property type="molecule type" value="Genomic_DNA"/>
</dbReference>
<gene>
    <name evidence="1" type="ORF">LY79DRAFT_564245</name>
</gene>
<keyword evidence="2" id="KW-1185">Reference proteome</keyword>
<comment type="caution">
    <text evidence="1">The sequence shown here is derived from an EMBL/GenBank/DDBJ whole genome shotgun (WGS) entry which is preliminary data.</text>
</comment>